<keyword evidence="1" id="KW-0812">Transmembrane</keyword>
<protein>
    <submittedName>
        <fullName evidence="2">Uncharacterized protein</fullName>
    </submittedName>
</protein>
<reference evidence="3" key="1">
    <citation type="submission" date="2024-06" db="EMBL/GenBank/DDBJ databases">
        <title>Multi-omics analyses provide insights into the biosynthesis of the anticancer antibiotic pleurotin in Hohenbuehelia grisea.</title>
        <authorList>
            <person name="Weaver J.A."/>
            <person name="Alberti F."/>
        </authorList>
    </citation>
    <scope>NUCLEOTIDE SEQUENCE [LARGE SCALE GENOMIC DNA]</scope>
    <source>
        <strain evidence="3">T-177</strain>
    </source>
</reference>
<evidence type="ECO:0000313" key="3">
    <source>
        <dbReference type="Proteomes" id="UP001556367"/>
    </source>
</evidence>
<gene>
    <name evidence="2" type="ORF">HGRIS_006063</name>
</gene>
<name>A0ABR3K087_9AGAR</name>
<feature type="transmembrane region" description="Helical" evidence="1">
    <location>
        <begin position="135"/>
        <end position="159"/>
    </location>
</feature>
<keyword evidence="3" id="KW-1185">Reference proteome</keyword>
<comment type="caution">
    <text evidence="2">The sequence shown here is derived from an EMBL/GenBank/DDBJ whole genome shotgun (WGS) entry which is preliminary data.</text>
</comment>
<sequence>MSDSPDIALEHSFYWGILISAMLYGVEIYMYLHSTYLFLSRDHARGSSRPQFLYIIIGFLMLVFISIAGFANFVFIQFMYIDHRDAEGGPLGYFAANSTVWWQVLGTVSGEVSNYLGDALLIYRCYIIWNGGYAIIGLPVLLWLGSIAMGTITAVQSAIPGSDFFRQQTNFAIPWVVLSVALNLFCTAVIALRLLKARSAMRDVGALQDGELKTYTGVIAILVESALPFSILGIVFAITLGQNNAASPSLAFIWGTFCALSPQMIIYRVAIGRAWSRELASRLSSNTLAFAHDKSQPTFSTMADSQTRTAEKTTGSTGFRSVVSLTQKSSV</sequence>
<keyword evidence="1" id="KW-1133">Transmembrane helix</keyword>
<dbReference type="EMBL" id="JASNQZ010000001">
    <property type="protein sequence ID" value="KAL0961080.1"/>
    <property type="molecule type" value="Genomic_DNA"/>
</dbReference>
<accession>A0ABR3K087</accession>
<feature type="transmembrane region" description="Helical" evidence="1">
    <location>
        <begin position="171"/>
        <end position="195"/>
    </location>
</feature>
<organism evidence="2 3">
    <name type="scientific">Hohenbuehelia grisea</name>
    <dbReference type="NCBI Taxonomy" id="104357"/>
    <lineage>
        <taxon>Eukaryota</taxon>
        <taxon>Fungi</taxon>
        <taxon>Dikarya</taxon>
        <taxon>Basidiomycota</taxon>
        <taxon>Agaricomycotina</taxon>
        <taxon>Agaricomycetes</taxon>
        <taxon>Agaricomycetidae</taxon>
        <taxon>Agaricales</taxon>
        <taxon>Pleurotineae</taxon>
        <taxon>Pleurotaceae</taxon>
        <taxon>Hohenbuehelia</taxon>
    </lineage>
</organism>
<feature type="transmembrane region" description="Helical" evidence="1">
    <location>
        <begin position="12"/>
        <end position="32"/>
    </location>
</feature>
<feature type="transmembrane region" description="Helical" evidence="1">
    <location>
        <begin position="251"/>
        <end position="271"/>
    </location>
</feature>
<evidence type="ECO:0000256" key="1">
    <source>
        <dbReference type="SAM" id="Phobius"/>
    </source>
</evidence>
<evidence type="ECO:0000313" key="2">
    <source>
        <dbReference type="EMBL" id="KAL0961080.1"/>
    </source>
</evidence>
<feature type="transmembrane region" description="Helical" evidence="1">
    <location>
        <begin position="215"/>
        <end position="239"/>
    </location>
</feature>
<proteinExistence type="predicted"/>
<dbReference type="Proteomes" id="UP001556367">
    <property type="component" value="Unassembled WGS sequence"/>
</dbReference>
<keyword evidence="1" id="KW-0472">Membrane</keyword>
<feature type="transmembrane region" description="Helical" evidence="1">
    <location>
        <begin position="52"/>
        <end position="80"/>
    </location>
</feature>